<dbReference type="SUPFAM" id="SSF54506">
    <property type="entry name" value="Diaminopimelate epimerase-like"/>
    <property type="match status" value="1"/>
</dbReference>
<organism evidence="3 4">
    <name type="scientific">Conoideocrella luteorostrata</name>
    <dbReference type="NCBI Taxonomy" id="1105319"/>
    <lineage>
        <taxon>Eukaryota</taxon>
        <taxon>Fungi</taxon>
        <taxon>Dikarya</taxon>
        <taxon>Ascomycota</taxon>
        <taxon>Pezizomycotina</taxon>
        <taxon>Sordariomycetes</taxon>
        <taxon>Hypocreomycetidae</taxon>
        <taxon>Hypocreales</taxon>
        <taxon>Clavicipitaceae</taxon>
        <taxon>Conoideocrella</taxon>
    </lineage>
</organism>
<evidence type="ECO:0008006" key="5">
    <source>
        <dbReference type="Google" id="ProtNLM"/>
    </source>
</evidence>
<accession>A0AAJ0FSC5</accession>
<evidence type="ECO:0000256" key="1">
    <source>
        <dbReference type="ARBA" id="ARBA00007529"/>
    </source>
</evidence>
<gene>
    <name evidence="3" type="ORF">QQS21_012566</name>
</gene>
<feature type="active site" description="Proton acceptor" evidence="2">
    <location>
        <position position="94"/>
    </location>
</feature>
<name>A0AAJ0FSC5_9HYPO</name>
<dbReference type="PANTHER" id="PTHR33442">
    <property type="entry name" value="TRANS-3-HYDROXY-L-PROLINE DEHYDRATASE"/>
    <property type="match status" value="1"/>
</dbReference>
<feature type="active site" description="Proton donor" evidence="2">
    <location>
        <position position="260"/>
    </location>
</feature>
<dbReference type="EMBL" id="JASWJB010000561">
    <property type="protein sequence ID" value="KAK2589754.1"/>
    <property type="molecule type" value="Genomic_DNA"/>
</dbReference>
<reference evidence="3" key="1">
    <citation type="submission" date="2023-06" db="EMBL/GenBank/DDBJ databases">
        <title>Conoideocrella luteorostrata (Hypocreales: Clavicipitaceae), a potential biocontrol fungus for elongate hemlock scale in United States Christmas tree production areas.</title>
        <authorList>
            <person name="Barrett H."/>
            <person name="Lovett B."/>
            <person name="Macias A.M."/>
            <person name="Stajich J.E."/>
            <person name="Kasson M.T."/>
        </authorList>
    </citation>
    <scope>NUCLEOTIDE SEQUENCE</scope>
    <source>
        <strain evidence="3">ARSEF 14590</strain>
    </source>
</reference>
<dbReference type="PIRSF" id="PIRSF029792">
    <property type="entry name" value="Pro_racemase"/>
    <property type="match status" value="1"/>
</dbReference>
<evidence type="ECO:0000313" key="4">
    <source>
        <dbReference type="Proteomes" id="UP001251528"/>
    </source>
</evidence>
<dbReference type="Pfam" id="PF05544">
    <property type="entry name" value="Pro_racemase"/>
    <property type="match status" value="1"/>
</dbReference>
<evidence type="ECO:0000313" key="3">
    <source>
        <dbReference type="EMBL" id="KAK2589754.1"/>
    </source>
</evidence>
<dbReference type="FunFam" id="3.10.310.10:FF:000005">
    <property type="entry name" value="Proline racemase"/>
    <property type="match status" value="1"/>
</dbReference>
<dbReference type="Gene3D" id="3.10.310.10">
    <property type="entry name" value="Diaminopimelate Epimerase, Chain A, domain 1"/>
    <property type="match status" value="2"/>
</dbReference>
<evidence type="ECO:0000256" key="2">
    <source>
        <dbReference type="PIRSR" id="PIRSR029792-1"/>
    </source>
</evidence>
<dbReference type="Proteomes" id="UP001251528">
    <property type="component" value="Unassembled WGS sequence"/>
</dbReference>
<protein>
    <recommendedName>
        <fullName evidence="5">Proline racemase</fullName>
    </recommendedName>
</protein>
<comment type="similarity">
    <text evidence="1">Belongs to the proline racemase family.</text>
</comment>
<dbReference type="PANTHER" id="PTHR33442:SF5">
    <property type="entry name" value="BIFUNCTIONAL TRANS-3-HYDROXY-L-PROLINE DEHYDRATASE_2-EPIMERASE"/>
    <property type="match status" value="1"/>
</dbReference>
<sequence>MTNLRHLPTISVVGCHAEGEVGDVIIGGVEDVDGDTMFEKLENFQKQNDHIRHLLLNEPRGRASLNLNVILPPCNPVADIGVLMMGNETYAFMSGSNAMCVTTVLLETGKVPMLEPETKLTLDTAAGPVTVTAQCEAGKCKSVALDNIPAFVAKLDMPVDVPGVGTVSVDVAWGGMWYGVVAAESLGLKVSSNHCPKLIKIGDRVTKAIQNQFRPVHPENPDMAGVCTVSITEPVSYESGCLTGKHTVIIPPSRCDRSPCGTGTSARMAILYARGLLKVGETFKHRSVIDTEFIGRIQRTTKVGEYDAIVPNISGRAWITSYKQIVLDPADPYPEGFRVGDQWPTEEHDGESSLT</sequence>
<keyword evidence="4" id="KW-1185">Reference proteome</keyword>
<dbReference type="SFLD" id="SFLDS00028">
    <property type="entry name" value="Proline_Racemase"/>
    <property type="match status" value="1"/>
</dbReference>
<dbReference type="AlphaFoldDB" id="A0AAJ0FSC5"/>
<comment type="caution">
    <text evidence="3">The sequence shown here is derived from an EMBL/GenBank/DDBJ whole genome shotgun (WGS) entry which is preliminary data.</text>
</comment>
<dbReference type="InterPro" id="IPR008794">
    <property type="entry name" value="Pro_racemase_fam"/>
</dbReference>
<dbReference type="GO" id="GO:0047580">
    <property type="term" value="F:4-hydroxyproline epimerase activity"/>
    <property type="evidence" value="ECO:0007669"/>
    <property type="project" value="TreeGrafter"/>
</dbReference>
<proteinExistence type="inferred from homology"/>